<evidence type="ECO:0000256" key="4">
    <source>
        <dbReference type="ARBA" id="ARBA00022475"/>
    </source>
</evidence>
<dbReference type="PANTHER" id="PTHR34308:SF1">
    <property type="entry name" value="COBALAMIN BIOSYNTHESIS PROTEIN CBIB"/>
    <property type="match status" value="1"/>
</dbReference>
<evidence type="ECO:0000256" key="9">
    <source>
        <dbReference type="HAMAP-Rule" id="MF_00024"/>
    </source>
</evidence>
<evidence type="ECO:0000256" key="6">
    <source>
        <dbReference type="ARBA" id="ARBA00022692"/>
    </source>
</evidence>
<sequence length="313" mass="32081">MTHASRVDAVSLGLAFGWVADLALGDPRRGHPVALFGTWAGWVEARTHRDSRAAGIATEALALAPVVALGVAAGRLTGPSSTLATATLTWTALGGTSLGREGRAVHDLLAADDLTGARTRVRHLVGRVTDDLEADEVARAAVESIAENTSDAVVGTLVWGAALGPLGIVLHRAANTLDAMHGHRTSRYARFGWAAARLDDLLGWVPARATVLATAAAVPLRAVEVLRTAARDGRAHPSPNAGPVEAGFAAALGIRLGGRTVYASGAEDRVVMGSGPAPTVPDLPRAITLARRVGTVALAGALAGRLVARALRP</sequence>
<evidence type="ECO:0000256" key="3">
    <source>
        <dbReference type="ARBA" id="ARBA00006263"/>
    </source>
</evidence>
<evidence type="ECO:0000256" key="7">
    <source>
        <dbReference type="ARBA" id="ARBA00022989"/>
    </source>
</evidence>
<keyword evidence="7 9" id="KW-1133">Transmembrane helix</keyword>
<dbReference type="GO" id="GO:0005886">
    <property type="term" value="C:plasma membrane"/>
    <property type="evidence" value="ECO:0007669"/>
    <property type="project" value="UniProtKB-SubCell"/>
</dbReference>
<evidence type="ECO:0000256" key="5">
    <source>
        <dbReference type="ARBA" id="ARBA00022573"/>
    </source>
</evidence>
<comment type="similarity">
    <text evidence="3 9">Belongs to the CobD/CbiB family.</text>
</comment>
<keyword evidence="6 9" id="KW-0812">Transmembrane</keyword>
<dbReference type="HAMAP" id="MF_00024">
    <property type="entry name" value="CobD_CbiB"/>
    <property type="match status" value="1"/>
</dbReference>
<dbReference type="GO" id="GO:0015420">
    <property type="term" value="F:ABC-type vitamin B12 transporter activity"/>
    <property type="evidence" value="ECO:0007669"/>
    <property type="project" value="UniProtKB-UniRule"/>
</dbReference>
<dbReference type="InterPro" id="IPR004485">
    <property type="entry name" value="Cobalamin_biosynth_CobD/CbiB"/>
</dbReference>
<dbReference type="UniPathway" id="UPA00148"/>
<reference evidence="10 11" key="1">
    <citation type="journal article" date="2009" name="Int. J. Syst. Evol. Microbiol.">
        <title>Janibacter hoylei sp. nov., Bacillus isronensis sp. nov. and Bacillus aryabhattai sp. nov., isolated from cryotubes used for collecting air from the upper atmosphere.</title>
        <authorList>
            <person name="Shivaji S."/>
            <person name="Chaturvedi P."/>
            <person name="Begum Z."/>
            <person name="Pindi P.K."/>
            <person name="Manorama R."/>
            <person name="Padmanaban D.A."/>
            <person name="Shouche Y.S."/>
            <person name="Pawar S."/>
            <person name="Vaishampayan P."/>
            <person name="Dutt C.B."/>
            <person name="Datta G.N."/>
            <person name="Manchanda R.K."/>
            <person name="Rao U.R."/>
            <person name="Bhargava P.M."/>
            <person name="Narlikar J.V."/>
        </authorList>
    </citation>
    <scope>NUCLEOTIDE SEQUENCE [LARGE SCALE GENOMIC DNA]</scope>
    <source>
        <strain evidence="10 11">PVAS-1</strain>
    </source>
</reference>
<evidence type="ECO:0000313" key="10">
    <source>
        <dbReference type="EMBL" id="RWU85020.1"/>
    </source>
</evidence>
<comment type="subcellular location">
    <subcellularLocation>
        <location evidence="1 9">Cell membrane</location>
        <topology evidence="1 9">Multi-pass membrane protein</topology>
    </subcellularLocation>
</comment>
<keyword evidence="11" id="KW-1185">Reference proteome</keyword>
<dbReference type="AlphaFoldDB" id="A0A444B9A4"/>
<dbReference type="EMBL" id="PIPF01000002">
    <property type="protein sequence ID" value="RWU85020.1"/>
    <property type="molecule type" value="Genomic_DNA"/>
</dbReference>
<keyword evidence="5 9" id="KW-0169">Cobalamin biosynthesis</keyword>
<organism evidence="10 11">
    <name type="scientific">Janibacter hoylei PVAS-1</name>
    <dbReference type="NCBI Taxonomy" id="1210046"/>
    <lineage>
        <taxon>Bacteria</taxon>
        <taxon>Bacillati</taxon>
        <taxon>Actinomycetota</taxon>
        <taxon>Actinomycetes</taxon>
        <taxon>Micrococcales</taxon>
        <taxon>Intrasporangiaceae</taxon>
        <taxon>Janibacter</taxon>
    </lineage>
</organism>
<dbReference type="Proteomes" id="UP000288711">
    <property type="component" value="Unassembled WGS sequence"/>
</dbReference>
<evidence type="ECO:0000256" key="2">
    <source>
        <dbReference type="ARBA" id="ARBA00004953"/>
    </source>
</evidence>
<name>A0A444B9A4_9MICO</name>
<dbReference type="GO" id="GO:0048472">
    <property type="term" value="F:threonine-phosphate decarboxylase activity"/>
    <property type="evidence" value="ECO:0007669"/>
    <property type="project" value="InterPro"/>
</dbReference>
<comment type="caution">
    <text evidence="10">The sequence shown here is derived from an EMBL/GenBank/DDBJ whole genome shotgun (WGS) entry which is preliminary data.</text>
</comment>
<dbReference type="GO" id="GO:0009236">
    <property type="term" value="P:cobalamin biosynthetic process"/>
    <property type="evidence" value="ECO:0007669"/>
    <property type="project" value="UniProtKB-UniRule"/>
</dbReference>
<keyword evidence="8 9" id="KW-0472">Membrane</keyword>
<comment type="pathway">
    <text evidence="2 9">Cofactor biosynthesis; adenosylcobalamin biosynthesis.</text>
</comment>
<dbReference type="RefSeq" id="WP_128276824.1">
    <property type="nucleotide sequence ID" value="NZ_PIPF01000002.1"/>
</dbReference>
<evidence type="ECO:0000313" key="11">
    <source>
        <dbReference type="Proteomes" id="UP000288711"/>
    </source>
</evidence>
<proteinExistence type="inferred from homology"/>
<comment type="function">
    <text evidence="9">Converts cobyric acid to cobinamide by the addition of aminopropanol on the F carboxylic group.</text>
</comment>
<keyword evidence="4 9" id="KW-1003">Cell membrane</keyword>
<dbReference type="PANTHER" id="PTHR34308">
    <property type="entry name" value="COBALAMIN BIOSYNTHESIS PROTEIN CBIB"/>
    <property type="match status" value="1"/>
</dbReference>
<gene>
    <name evidence="9" type="primary">cobD</name>
    <name evidence="10" type="ORF">CWN80_02355</name>
</gene>
<protein>
    <recommendedName>
        <fullName evidence="9">Cobalamin biosynthesis protein CobD</fullName>
    </recommendedName>
</protein>
<evidence type="ECO:0000256" key="1">
    <source>
        <dbReference type="ARBA" id="ARBA00004651"/>
    </source>
</evidence>
<evidence type="ECO:0000256" key="8">
    <source>
        <dbReference type="ARBA" id="ARBA00023136"/>
    </source>
</evidence>
<dbReference type="Pfam" id="PF03186">
    <property type="entry name" value="CobD_Cbib"/>
    <property type="match status" value="1"/>
</dbReference>
<accession>A0A444B9A4</accession>